<proteinExistence type="predicted"/>
<gene>
    <name evidence="1" type="ORF">AK812_SmicGene48173</name>
</gene>
<accession>A0A1Q9BQ72</accession>
<organism evidence="1 2">
    <name type="scientific">Symbiodinium microadriaticum</name>
    <name type="common">Dinoflagellate</name>
    <name type="synonym">Zooxanthella microadriatica</name>
    <dbReference type="NCBI Taxonomy" id="2951"/>
    <lineage>
        <taxon>Eukaryota</taxon>
        <taxon>Sar</taxon>
        <taxon>Alveolata</taxon>
        <taxon>Dinophyceae</taxon>
        <taxon>Suessiales</taxon>
        <taxon>Symbiodiniaceae</taxon>
        <taxon>Symbiodinium</taxon>
    </lineage>
</organism>
<keyword evidence="2" id="KW-1185">Reference proteome</keyword>
<evidence type="ECO:0000313" key="1">
    <source>
        <dbReference type="EMBL" id="OLP72500.1"/>
    </source>
</evidence>
<name>A0A1Q9BQ72_SYMMI</name>
<dbReference type="AlphaFoldDB" id="A0A1Q9BQ72"/>
<feature type="non-terminal residue" evidence="1">
    <location>
        <position position="1"/>
    </location>
</feature>
<protein>
    <submittedName>
        <fullName evidence="1">Uncharacterized protein</fullName>
    </submittedName>
</protein>
<dbReference type="OrthoDB" id="436800at2759"/>
<reference evidence="1 2" key="1">
    <citation type="submission" date="2016-02" db="EMBL/GenBank/DDBJ databases">
        <title>Genome analysis of coral dinoflagellate symbionts highlights evolutionary adaptations to a symbiotic lifestyle.</title>
        <authorList>
            <person name="Aranda M."/>
            <person name="Li Y."/>
            <person name="Liew Y.J."/>
            <person name="Baumgarten S."/>
            <person name="Simakov O."/>
            <person name="Wilson M."/>
            <person name="Piel J."/>
            <person name="Ashoor H."/>
            <person name="Bougouffa S."/>
            <person name="Bajic V.B."/>
            <person name="Ryu T."/>
            <person name="Ravasi T."/>
            <person name="Bayer T."/>
            <person name="Micklem G."/>
            <person name="Kim H."/>
            <person name="Bhak J."/>
            <person name="Lajeunesse T.C."/>
            <person name="Voolstra C.R."/>
        </authorList>
    </citation>
    <scope>NUCLEOTIDE SEQUENCE [LARGE SCALE GENOMIC DNA]</scope>
    <source>
        <strain evidence="1 2">CCMP2467</strain>
    </source>
</reference>
<dbReference type="EMBL" id="LSRX01007230">
    <property type="protein sequence ID" value="OLP72500.1"/>
    <property type="molecule type" value="Genomic_DNA"/>
</dbReference>
<dbReference type="Proteomes" id="UP000186817">
    <property type="component" value="Unassembled WGS sequence"/>
</dbReference>
<comment type="caution">
    <text evidence="1">The sequence shown here is derived from an EMBL/GenBank/DDBJ whole genome shotgun (WGS) entry which is preliminary data.</text>
</comment>
<sequence length="222" mass="23342">VGAEKKSVQQLADILQAGEYDATMRGAAKNCASSASDELIVYGSLQDPVGKMKDQLKMDFPPSGAMESLQQLLSEDGQNDGDGPTEDMLQTEAMQLQDRVRKVAKAKVSKMFEVFAPGSSSSSALASQMAAAIACRVSLGVDETGVDGYTVQTFGGGEGDDGATVLDEPLGYSVFVFFDGRSRETGVKIRTMFPSEKTAQGHFPNSKAGQHVLSIAAVVSSA</sequence>
<evidence type="ECO:0000313" key="2">
    <source>
        <dbReference type="Proteomes" id="UP000186817"/>
    </source>
</evidence>